<evidence type="ECO:0000259" key="2">
    <source>
        <dbReference type="PROSITE" id="PS50048"/>
    </source>
</evidence>
<dbReference type="Proteomes" id="UP000800036">
    <property type="component" value="Unassembled WGS sequence"/>
</dbReference>
<dbReference type="PANTHER" id="PTHR35392">
    <property type="entry name" value="ZN(II)2CYS6 TRANSCRIPTION FACTOR (EUROFUNG)-RELATED-RELATED"/>
    <property type="match status" value="1"/>
</dbReference>
<reference evidence="3" key="1">
    <citation type="journal article" date="2020" name="Stud. Mycol.">
        <title>101 Dothideomycetes genomes: a test case for predicting lifestyles and emergence of pathogens.</title>
        <authorList>
            <person name="Haridas S."/>
            <person name="Albert R."/>
            <person name="Binder M."/>
            <person name="Bloem J."/>
            <person name="Labutti K."/>
            <person name="Salamov A."/>
            <person name="Andreopoulos B."/>
            <person name="Baker S."/>
            <person name="Barry K."/>
            <person name="Bills G."/>
            <person name="Bluhm B."/>
            <person name="Cannon C."/>
            <person name="Castanera R."/>
            <person name="Culley D."/>
            <person name="Daum C."/>
            <person name="Ezra D."/>
            <person name="Gonzalez J."/>
            <person name="Henrissat B."/>
            <person name="Kuo A."/>
            <person name="Liang C."/>
            <person name="Lipzen A."/>
            <person name="Lutzoni F."/>
            <person name="Magnuson J."/>
            <person name="Mondo S."/>
            <person name="Nolan M."/>
            <person name="Ohm R."/>
            <person name="Pangilinan J."/>
            <person name="Park H.-J."/>
            <person name="Ramirez L."/>
            <person name="Alfaro M."/>
            <person name="Sun H."/>
            <person name="Tritt A."/>
            <person name="Yoshinaga Y."/>
            <person name="Zwiers L.-H."/>
            <person name="Turgeon B."/>
            <person name="Goodwin S."/>
            <person name="Spatafora J."/>
            <person name="Crous P."/>
            <person name="Grigoriev I."/>
        </authorList>
    </citation>
    <scope>NUCLEOTIDE SEQUENCE</scope>
    <source>
        <strain evidence="3">CBS 107.79</strain>
    </source>
</reference>
<dbReference type="GO" id="GO:0000981">
    <property type="term" value="F:DNA-binding transcription factor activity, RNA polymerase II-specific"/>
    <property type="evidence" value="ECO:0007669"/>
    <property type="project" value="InterPro"/>
</dbReference>
<accession>A0A6A5VSV4</accession>
<evidence type="ECO:0000313" key="4">
    <source>
        <dbReference type="Proteomes" id="UP000800036"/>
    </source>
</evidence>
<evidence type="ECO:0000313" key="3">
    <source>
        <dbReference type="EMBL" id="KAF1978802.1"/>
    </source>
</evidence>
<dbReference type="PROSITE" id="PS50048">
    <property type="entry name" value="ZN2_CY6_FUNGAL_2"/>
    <property type="match status" value="1"/>
</dbReference>
<proteinExistence type="predicted"/>
<name>A0A6A5VSV4_9PLEO</name>
<keyword evidence="1" id="KW-0539">Nucleus</keyword>
<gene>
    <name evidence="3" type="ORF">BU23DRAFT_448336</name>
</gene>
<dbReference type="AlphaFoldDB" id="A0A6A5VSV4"/>
<organism evidence="3 4">
    <name type="scientific">Bimuria novae-zelandiae CBS 107.79</name>
    <dbReference type="NCBI Taxonomy" id="1447943"/>
    <lineage>
        <taxon>Eukaryota</taxon>
        <taxon>Fungi</taxon>
        <taxon>Dikarya</taxon>
        <taxon>Ascomycota</taxon>
        <taxon>Pezizomycotina</taxon>
        <taxon>Dothideomycetes</taxon>
        <taxon>Pleosporomycetidae</taxon>
        <taxon>Pleosporales</taxon>
        <taxon>Massarineae</taxon>
        <taxon>Didymosphaeriaceae</taxon>
        <taxon>Bimuria</taxon>
    </lineage>
</organism>
<dbReference type="PANTHER" id="PTHR35392:SF3">
    <property type="entry name" value="ZN(2)-C6 FUNGAL-TYPE DOMAIN-CONTAINING PROTEIN"/>
    <property type="match status" value="1"/>
</dbReference>
<dbReference type="InterPro" id="IPR052973">
    <property type="entry name" value="Fungal_sec-metab_reg_TF"/>
</dbReference>
<protein>
    <recommendedName>
        <fullName evidence="2">Zn(2)-C6 fungal-type domain-containing protein</fullName>
    </recommendedName>
</protein>
<sequence>MVVGTELILGNQKPLRQPLSQLDKALTKATRNVGACSSCRTSKKRCNRPEDPLYECCKSCLKSKVLSMPCFMAKIIDAQLFRDKPSPKHPRFNLRQTIFGSLVDIIQQSERQRPIIVTLTQDLGLQLLVILARYEPEPGECTHRTWKKDGQTRRLELPHYCIANMGDAQRNMLEYVANFRSAFLKHVLGRSNDITRGMFDQAQRFAAFNPDSTVSKALDLCAASRIIERDWRVCGGPPNLGIPLVSDDPNNPFYDFMPITPMMDAQLDQIVIQSFLVPVREALLKSLQEKMTSSSSISSFFEIFLTIAVLLSHGEWLLGHSQRNALRVGSKTRYNYIPRAESYFHAFNTLIAYWHHMCRGASLAEMNWTKESVKKWAKLDAEQAQYLDCLQRKVVQTELKLMMLQLRRENRYEEELYWCHQLFFPNWKAGAKTVEEAMPD</sequence>
<dbReference type="GO" id="GO:0008270">
    <property type="term" value="F:zinc ion binding"/>
    <property type="evidence" value="ECO:0007669"/>
    <property type="project" value="InterPro"/>
</dbReference>
<evidence type="ECO:0000256" key="1">
    <source>
        <dbReference type="ARBA" id="ARBA00023242"/>
    </source>
</evidence>
<keyword evidence="4" id="KW-1185">Reference proteome</keyword>
<dbReference type="InterPro" id="IPR001138">
    <property type="entry name" value="Zn2Cys6_DnaBD"/>
</dbReference>
<feature type="domain" description="Zn(2)-C6 fungal-type" evidence="2">
    <location>
        <begin position="35"/>
        <end position="72"/>
    </location>
</feature>
<dbReference type="EMBL" id="ML976659">
    <property type="protein sequence ID" value="KAF1978802.1"/>
    <property type="molecule type" value="Genomic_DNA"/>
</dbReference>
<dbReference type="OrthoDB" id="5362630at2759"/>